<feature type="region of interest" description="Disordered" evidence="1">
    <location>
        <begin position="65"/>
        <end position="125"/>
    </location>
</feature>
<evidence type="ECO:0000313" key="3">
    <source>
        <dbReference type="Proteomes" id="UP001558652"/>
    </source>
</evidence>
<feature type="compositionally biased region" description="Acidic residues" evidence="1">
    <location>
        <begin position="84"/>
        <end position="99"/>
    </location>
</feature>
<keyword evidence="3" id="KW-1185">Reference proteome</keyword>
<name>A0ABD0XV19_9HEMI</name>
<protein>
    <submittedName>
        <fullName evidence="2">Uncharacterized protein</fullName>
    </submittedName>
</protein>
<organism evidence="2 3">
    <name type="scientific">Ranatra chinensis</name>
    <dbReference type="NCBI Taxonomy" id="642074"/>
    <lineage>
        <taxon>Eukaryota</taxon>
        <taxon>Metazoa</taxon>
        <taxon>Ecdysozoa</taxon>
        <taxon>Arthropoda</taxon>
        <taxon>Hexapoda</taxon>
        <taxon>Insecta</taxon>
        <taxon>Pterygota</taxon>
        <taxon>Neoptera</taxon>
        <taxon>Paraneoptera</taxon>
        <taxon>Hemiptera</taxon>
        <taxon>Heteroptera</taxon>
        <taxon>Panheteroptera</taxon>
        <taxon>Nepomorpha</taxon>
        <taxon>Nepidae</taxon>
        <taxon>Ranatrinae</taxon>
        <taxon>Ranatra</taxon>
    </lineage>
</organism>
<dbReference type="EMBL" id="JBFDAA010000020">
    <property type="protein sequence ID" value="KAL1115117.1"/>
    <property type="molecule type" value="Genomic_DNA"/>
</dbReference>
<proteinExistence type="predicted"/>
<feature type="compositionally biased region" description="Polar residues" evidence="1">
    <location>
        <begin position="149"/>
        <end position="165"/>
    </location>
</feature>
<reference evidence="2 3" key="1">
    <citation type="submission" date="2024-07" db="EMBL/GenBank/DDBJ databases">
        <title>Chromosome-level genome assembly of the water stick insect Ranatra chinensis (Heteroptera: Nepidae).</title>
        <authorList>
            <person name="Liu X."/>
        </authorList>
    </citation>
    <scope>NUCLEOTIDE SEQUENCE [LARGE SCALE GENOMIC DNA]</scope>
    <source>
        <strain evidence="2">Cailab_2021Rc</strain>
        <tissue evidence="2">Muscle</tissue>
    </source>
</reference>
<feature type="compositionally biased region" description="Basic and acidic residues" evidence="1">
    <location>
        <begin position="65"/>
        <end position="83"/>
    </location>
</feature>
<feature type="region of interest" description="Disordered" evidence="1">
    <location>
        <begin position="149"/>
        <end position="174"/>
    </location>
</feature>
<accession>A0ABD0XV19</accession>
<dbReference type="Proteomes" id="UP001558652">
    <property type="component" value="Unassembled WGS sequence"/>
</dbReference>
<comment type="caution">
    <text evidence="2">The sequence shown here is derived from an EMBL/GenBank/DDBJ whole genome shotgun (WGS) entry which is preliminary data.</text>
</comment>
<sequence length="174" mass="19548">MVSTDRMGTTPRGDHEANVFQVGVRDGLRKIGRIPGDWGEFKVWNGRTVGILRMRELEEASKRMEDMLAAESKAKPDRSREELEDKDEDDIISEIDEPSSSETGFSPKGGRRPSKEDEDDDDFFNPMIRSLPEIFNIFRKAEGVKNWYSGTGVTPQASHGANVSSIREEGLRDG</sequence>
<dbReference type="AlphaFoldDB" id="A0ABD0XV19"/>
<evidence type="ECO:0000256" key="1">
    <source>
        <dbReference type="SAM" id="MobiDB-lite"/>
    </source>
</evidence>
<gene>
    <name evidence="2" type="ORF">AAG570_007148</name>
</gene>
<evidence type="ECO:0000313" key="2">
    <source>
        <dbReference type="EMBL" id="KAL1115117.1"/>
    </source>
</evidence>